<evidence type="ECO:0000313" key="3">
    <source>
        <dbReference type="EMBL" id="OQE00608.1"/>
    </source>
</evidence>
<organism evidence="3 4">
    <name type="scientific">Penicillium vulpinum</name>
    <dbReference type="NCBI Taxonomy" id="29845"/>
    <lineage>
        <taxon>Eukaryota</taxon>
        <taxon>Fungi</taxon>
        <taxon>Dikarya</taxon>
        <taxon>Ascomycota</taxon>
        <taxon>Pezizomycotina</taxon>
        <taxon>Eurotiomycetes</taxon>
        <taxon>Eurotiomycetidae</taxon>
        <taxon>Eurotiales</taxon>
        <taxon>Aspergillaceae</taxon>
        <taxon>Penicillium</taxon>
    </lineage>
</organism>
<dbReference type="Proteomes" id="UP000191518">
    <property type="component" value="Unassembled WGS sequence"/>
</dbReference>
<keyword evidence="2" id="KW-1133">Transmembrane helix</keyword>
<reference evidence="4" key="1">
    <citation type="journal article" date="2017" name="Nat. Microbiol.">
        <title>Global analysis of biosynthetic gene clusters reveals vast potential of secondary metabolite production in Penicillium species.</title>
        <authorList>
            <person name="Nielsen J.C."/>
            <person name="Grijseels S."/>
            <person name="Prigent S."/>
            <person name="Ji B."/>
            <person name="Dainat J."/>
            <person name="Nielsen K.F."/>
            <person name="Frisvad J.C."/>
            <person name="Workman M."/>
            <person name="Nielsen J."/>
        </authorList>
    </citation>
    <scope>NUCLEOTIDE SEQUENCE [LARGE SCALE GENOMIC DNA]</scope>
    <source>
        <strain evidence="4">IBT 29486</strain>
    </source>
</reference>
<proteinExistence type="predicted"/>
<feature type="region of interest" description="Disordered" evidence="1">
    <location>
        <begin position="86"/>
        <end position="106"/>
    </location>
</feature>
<keyword evidence="2" id="KW-0472">Membrane</keyword>
<evidence type="ECO:0000313" key="4">
    <source>
        <dbReference type="Proteomes" id="UP000191518"/>
    </source>
</evidence>
<sequence>MQPGKAHRQFDQAFEQSLLVTSGAAASAGVNLRAESYGTFNRKKLKKLKAFTWRAAMLVVALAIFTYHSMTYSHILPIFLQDKDPRGLSRPHDSPFDIPGGIGLST</sequence>
<feature type="compositionally biased region" description="Basic and acidic residues" evidence="1">
    <location>
        <begin position="86"/>
        <end position="95"/>
    </location>
</feature>
<comment type="caution">
    <text evidence="3">The sequence shown here is derived from an EMBL/GenBank/DDBJ whole genome shotgun (WGS) entry which is preliminary data.</text>
</comment>
<name>A0A1V6RGH9_9EURO</name>
<accession>A0A1V6RGH9</accession>
<feature type="transmembrane region" description="Helical" evidence="2">
    <location>
        <begin position="51"/>
        <end position="70"/>
    </location>
</feature>
<keyword evidence="2" id="KW-0812">Transmembrane</keyword>
<protein>
    <submittedName>
        <fullName evidence="3">Uncharacterized protein</fullName>
    </submittedName>
</protein>
<dbReference type="EMBL" id="MDYP01000049">
    <property type="protein sequence ID" value="OQE00608.1"/>
    <property type="molecule type" value="Genomic_DNA"/>
</dbReference>
<evidence type="ECO:0000256" key="2">
    <source>
        <dbReference type="SAM" id="Phobius"/>
    </source>
</evidence>
<dbReference type="AlphaFoldDB" id="A0A1V6RGH9"/>
<dbReference type="STRING" id="29845.A0A1V6RGH9"/>
<evidence type="ECO:0000256" key="1">
    <source>
        <dbReference type="SAM" id="MobiDB-lite"/>
    </source>
</evidence>
<keyword evidence="4" id="KW-1185">Reference proteome</keyword>
<gene>
    <name evidence="3" type="ORF">PENVUL_c049G06819</name>
</gene>